<dbReference type="OrthoDB" id="416222at2759"/>
<dbReference type="PANTHER" id="PTHR10972:SF205">
    <property type="entry name" value="OXYSTEROL-BINDING PROTEIN 1"/>
    <property type="match status" value="1"/>
</dbReference>
<comment type="similarity">
    <text evidence="1">Belongs to the OSBP family.</text>
</comment>
<dbReference type="GO" id="GO:0005886">
    <property type="term" value="C:plasma membrane"/>
    <property type="evidence" value="ECO:0007669"/>
    <property type="project" value="TreeGrafter"/>
</dbReference>
<dbReference type="GO" id="GO:0005829">
    <property type="term" value="C:cytosol"/>
    <property type="evidence" value="ECO:0007669"/>
    <property type="project" value="TreeGrafter"/>
</dbReference>
<dbReference type="AlphaFoldDB" id="A0A7R8UVB6"/>
<dbReference type="Proteomes" id="UP000594454">
    <property type="component" value="Chromosome 4"/>
</dbReference>
<dbReference type="Gene3D" id="2.40.160.120">
    <property type="match status" value="1"/>
</dbReference>
<dbReference type="InParanoid" id="A0A7R8UVB6"/>
<dbReference type="SUPFAM" id="SSF144000">
    <property type="entry name" value="Oxysterol-binding protein-like"/>
    <property type="match status" value="1"/>
</dbReference>
<sequence length="209" mass="24286">MGYLTEIFCCSRKRQRESVFKIHPTSHGKCIQKQRRRNIPKRPKEQCIPLIKYLQYSSEGKRSFVPVTTYEPLSLLQKLAEPFEYSFLLDKAAGTGNYAEQMKYIAAFSHVYAMKVCERISRPFDPLLGETFEMNRSDDMGFKFIAEQISVAPKVAALHCAGIGWIFQSNFEYTFNIQTKFISINPVIRTTIFLKDYGSEFAWPMVRFI</sequence>
<reference evidence="3 4" key="1">
    <citation type="submission" date="2020-11" db="EMBL/GenBank/DDBJ databases">
        <authorList>
            <person name="Wallbank WR R."/>
            <person name="Pardo Diaz C."/>
            <person name="Kozak K."/>
            <person name="Martin S."/>
            <person name="Jiggins C."/>
            <person name="Moest M."/>
            <person name="Warren A I."/>
            <person name="Generalovic N T."/>
            <person name="Byers J.R.P. K."/>
            <person name="Montejo-Kovacevich G."/>
            <person name="Yen C E."/>
        </authorList>
    </citation>
    <scope>NUCLEOTIDE SEQUENCE [LARGE SCALE GENOMIC DNA]</scope>
</reference>
<evidence type="ECO:0000256" key="1">
    <source>
        <dbReference type="ARBA" id="ARBA00008842"/>
    </source>
</evidence>
<evidence type="ECO:0000313" key="4">
    <source>
        <dbReference type="Proteomes" id="UP000594454"/>
    </source>
</evidence>
<dbReference type="InterPro" id="IPR000648">
    <property type="entry name" value="Oxysterol-bd"/>
</dbReference>
<accession>A0A7R8UVB6</accession>
<gene>
    <name evidence="3" type="ORF">HERILL_LOCUS10437</name>
</gene>
<protein>
    <submittedName>
        <fullName evidence="3">Uncharacterized protein</fullName>
    </submittedName>
</protein>
<name>A0A7R8UVB6_HERIL</name>
<dbReference type="PANTHER" id="PTHR10972">
    <property type="entry name" value="OXYSTEROL-BINDING PROTEIN-RELATED"/>
    <property type="match status" value="1"/>
</dbReference>
<dbReference type="GO" id="GO:0032934">
    <property type="term" value="F:sterol binding"/>
    <property type="evidence" value="ECO:0007669"/>
    <property type="project" value="TreeGrafter"/>
</dbReference>
<dbReference type="GO" id="GO:0097038">
    <property type="term" value="C:perinuclear endoplasmic reticulum"/>
    <property type="evidence" value="ECO:0007669"/>
    <property type="project" value="TreeGrafter"/>
</dbReference>
<dbReference type="InterPro" id="IPR037239">
    <property type="entry name" value="OSBP_sf"/>
</dbReference>
<dbReference type="Pfam" id="PF01237">
    <property type="entry name" value="Oxysterol_BP"/>
    <property type="match status" value="1"/>
</dbReference>
<evidence type="ECO:0000313" key="3">
    <source>
        <dbReference type="EMBL" id="CAD7087754.1"/>
    </source>
</evidence>
<proteinExistence type="inferred from homology"/>
<keyword evidence="2" id="KW-0597">Phosphoprotein</keyword>
<evidence type="ECO:0000256" key="2">
    <source>
        <dbReference type="ARBA" id="ARBA00022553"/>
    </source>
</evidence>
<organism evidence="3 4">
    <name type="scientific">Hermetia illucens</name>
    <name type="common">Black soldier fly</name>
    <dbReference type="NCBI Taxonomy" id="343691"/>
    <lineage>
        <taxon>Eukaryota</taxon>
        <taxon>Metazoa</taxon>
        <taxon>Ecdysozoa</taxon>
        <taxon>Arthropoda</taxon>
        <taxon>Hexapoda</taxon>
        <taxon>Insecta</taxon>
        <taxon>Pterygota</taxon>
        <taxon>Neoptera</taxon>
        <taxon>Endopterygota</taxon>
        <taxon>Diptera</taxon>
        <taxon>Brachycera</taxon>
        <taxon>Stratiomyomorpha</taxon>
        <taxon>Stratiomyidae</taxon>
        <taxon>Hermetiinae</taxon>
        <taxon>Hermetia</taxon>
    </lineage>
</organism>
<dbReference type="EMBL" id="LR899012">
    <property type="protein sequence ID" value="CAD7087754.1"/>
    <property type="molecule type" value="Genomic_DNA"/>
</dbReference>
<keyword evidence="4" id="KW-1185">Reference proteome</keyword>